<evidence type="ECO:0008006" key="4">
    <source>
        <dbReference type="Google" id="ProtNLM"/>
    </source>
</evidence>
<protein>
    <recommendedName>
        <fullName evidence="4">PEGA domain-containing protein</fullName>
    </recommendedName>
</protein>
<organism evidence="2 3">
    <name type="scientific">Chitinophaga alhagiae</name>
    <dbReference type="NCBI Taxonomy" id="2203219"/>
    <lineage>
        <taxon>Bacteria</taxon>
        <taxon>Pseudomonadati</taxon>
        <taxon>Bacteroidota</taxon>
        <taxon>Chitinophagia</taxon>
        <taxon>Chitinophagales</taxon>
        <taxon>Chitinophagaceae</taxon>
        <taxon>Chitinophaga</taxon>
    </lineage>
</organism>
<evidence type="ECO:0000313" key="2">
    <source>
        <dbReference type="EMBL" id="AWO00833.1"/>
    </source>
</evidence>
<accession>A0ABN5LRN1</accession>
<keyword evidence="3" id="KW-1185">Reference proteome</keyword>
<feature type="signal peptide" evidence="1">
    <location>
        <begin position="1"/>
        <end position="24"/>
    </location>
</feature>
<dbReference type="Proteomes" id="UP000246099">
    <property type="component" value="Chromosome"/>
</dbReference>
<keyword evidence="1" id="KW-0732">Signal</keyword>
<evidence type="ECO:0000313" key="3">
    <source>
        <dbReference type="Proteomes" id="UP000246099"/>
    </source>
</evidence>
<dbReference type="PROSITE" id="PS51257">
    <property type="entry name" value="PROKAR_LIPOPROTEIN"/>
    <property type="match status" value="1"/>
</dbReference>
<dbReference type="RefSeq" id="WP_119076695.1">
    <property type="nucleotide sequence ID" value="NZ_CP029600.1"/>
</dbReference>
<dbReference type="EMBL" id="CP029600">
    <property type="protein sequence ID" value="AWO00833.1"/>
    <property type="molecule type" value="Genomic_DNA"/>
</dbReference>
<reference evidence="2 3" key="1">
    <citation type="submission" date="2018-05" db="EMBL/GenBank/DDBJ databases">
        <title>Chitinophaga sp. nov., isolated from rhizosphere soil of Alhagi.</title>
        <authorList>
            <person name="Liu Y."/>
        </authorList>
    </citation>
    <scope>NUCLEOTIDE SEQUENCE [LARGE SCALE GENOMIC DNA]</scope>
    <source>
        <strain evidence="2 3">T22</strain>
    </source>
</reference>
<sequence>MKRAFATYAVIAIAALGLSSCATIFSGTKHTFVLNTKPEDAKVTVTDKKGKEIFSGQTPAQVRLKSGAGYFSPARYVITFSKPGYADQTVPVDFKISGWYFGNIFIGGALGMLIIDPLTGGMWTVGNSAKNIYRPLRPQGVALEVIDIRDLNEAQRQQLVKLN</sequence>
<feature type="chain" id="PRO_5045398122" description="PEGA domain-containing protein" evidence="1">
    <location>
        <begin position="25"/>
        <end position="163"/>
    </location>
</feature>
<proteinExistence type="predicted"/>
<evidence type="ECO:0000256" key="1">
    <source>
        <dbReference type="SAM" id="SignalP"/>
    </source>
</evidence>
<gene>
    <name evidence="2" type="ORF">DLD77_03540</name>
</gene>
<name>A0ABN5LRN1_9BACT</name>